<proteinExistence type="predicted"/>
<dbReference type="Gene3D" id="3.90.105.10">
    <property type="entry name" value="Molybdopterin biosynthesis moea protein, domain 2"/>
    <property type="match status" value="1"/>
</dbReference>
<dbReference type="InterPro" id="IPR008286">
    <property type="entry name" value="Prn/Lys/Arg_de-COase_C"/>
</dbReference>
<feature type="non-terminal residue" evidence="4">
    <location>
        <position position="1"/>
    </location>
</feature>
<accession>A0ABT3L8G5</accession>
<name>A0ABT3L8G5_9CYAN</name>
<dbReference type="InterPro" id="IPR036633">
    <property type="entry name" value="Prn/Lys/Arg_de-COase_C_sf"/>
</dbReference>
<feature type="domain" description="Orn/Lys/Arg decarboxylase C-terminal" evidence="3">
    <location>
        <begin position="15"/>
        <end position="53"/>
    </location>
</feature>
<keyword evidence="5" id="KW-1185">Reference proteome</keyword>
<comment type="caution">
    <text evidence="4">The sequence shown here is derived from an EMBL/GenBank/DDBJ whole genome shotgun (WGS) entry which is preliminary data.</text>
</comment>
<keyword evidence="2" id="KW-0663">Pyridoxal phosphate</keyword>
<dbReference type="PANTHER" id="PTHR43277:SF4">
    <property type="entry name" value="ARGININE DECARBOXYLASE"/>
    <property type="match status" value="1"/>
</dbReference>
<evidence type="ECO:0000313" key="5">
    <source>
        <dbReference type="Proteomes" id="UP001526426"/>
    </source>
</evidence>
<gene>
    <name evidence="4" type="ORF">K4A83_16230</name>
</gene>
<comment type="cofactor">
    <cofactor evidence="1">
        <name>pyridoxal 5'-phosphate</name>
        <dbReference type="ChEBI" id="CHEBI:597326"/>
    </cofactor>
</comment>
<organism evidence="4 5">
    <name type="scientific">Spirulina subsalsa FACHB-351</name>
    <dbReference type="NCBI Taxonomy" id="234711"/>
    <lineage>
        <taxon>Bacteria</taxon>
        <taxon>Bacillati</taxon>
        <taxon>Cyanobacteriota</taxon>
        <taxon>Cyanophyceae</taxon>
        <taxon>Spirulinales</taxon>
        <taxon>Spirulinaceae</taxon>
        <taxon>Spirulina</taxon>
    </lineage>
</organism>
<evidence type="ECO:0000256" key="2">
    <source>
        <dbReference type="ARBA" id="ARBA00022898"/>
    </source>
</evidence>
<dbReference type="EMBL" id="JAIHOM010000090">
    <property type="protein sequence ID" value="MCW6037807.1"/>
    <property type="molecule type" value="Genomic_DNA"/>
</dbReference>
<dbReference type="InterPro" id="IPR052357">
    <property type="entry name" value="Orn_Lys_Arg_decarboxylase-I"/>
</dbReference>
<evidence type="ECO:0000259" key="3">
    <source>
        <dbReference type="Pfam" id="PF03711"/>
    </source>
</evidence>
<dbReference type="Pfam" id="PF03711">
    <property type="entry name" value="OKR_DC_1_C"/>
    <property type="match status" value="1"/>
</dbReference>
<protein>
    <recommendedName>
        <fullName evidence="3">Orn/Lys/Arg decarboxylase C-terminal domain-containing protein</fullName>
    </recommendedName>
</protein>
<dbReference type="SUPFAM" id="SSF55904">
    <property type="entry name" value="Ornithine decarboxylase C-terminal domain"/>
    <property type="match status" value="1"/>
</dbReference>
<evidence type="ECO:0000313" key="4">
    <source>
        <dbReference type="EMBL" id="MCW6037807.1"/>
    </source>
</evidence>
<dbReference type="PANTHER" id="PTHR43277">
    <property type="entry name" value="ARGININE DECARBOXYLASE"/>
    <property type="match status" value="1"/>
</dbReference>
<dbReference type="Proteomes" id="UP001526426">
    <property type="component" value="Unassembled WGS sequence"/>
</dbReference>
<reference evidence="4 5" key="1">
    <citation type="submission" date="2021-08" db="EMBL/GenBank/DDBJ databases">
        <title>Draft genome sequence of Spirulina subsalsa with high tolerance to salinity and hype-accumulation of phycocyanin.</title>
        <authorList>
            <person name="Pei H."/>
            <person name="Jiang L."/>
        </authorList>
    </citation>
    <scope>NUCLEOTIDE SEQUENCE [LARGE SCALE GENOMIC DNA]</scope>
    <source>
        <strain evidence="4 5">FACHB-351</strain>
    </source>
</reference>
<evidence type="ECO:0000256" key="1">
    <source>
        <dbReference type="ARBA" id="ARBA00001933"/>
    </source>
</evidence>
<sequence>RLTPRQAFFSPKIALPLTQTLGHICGESICCYPPGIPLLMPGEEITAAALTAIEQVLHLGGEVIGLQDARFKTLLIVNCESTFPRSEGAQRI</sequence>